<dbReference type="EMBL" id="AP022360">
    <property type="protein sequence ID" value="BBU83150.1"/>
    <property type="molecule type" value="Genomic_DNA"/>
</dbReference>
<dbReference type="Proteomes" id="UP000467488">
    <property type="component" value="Chromosome"/>
</dbReference>
<dbReference type="AlphaFoldDB" id="A0A8S0FTC5"/>
<accession>A0A8S0FTC5</accession>
<protein>
    <recommendedName>
        <fullName evidence="3">DNA-binding protein</fullName>
    </recommendedName>
</protein>
<name>A0A8S0FTC5_ECOLX</name>
<proteinExistence type="predicted"/>
<sequence length="106" mass="12321">MKYKRWVRAEVVIIKQCAGSMTVERIGQLIGRTGAAVRTKARELKICMYLRGNYHQSVKYLQEDIELASSFRELHQSGINRQDIAEKLEMPIGAVNQFVYFERRIS</sequence>
<reference evidence="1 2" key="1">
    <citation type="submission" date="2020-01" db="EMBL/GenBank/DDBJ databases">
        <title>Dynamics of blaIMP-6 dissemination in carbapenem resistant Enterobacteriacea isolated from regional surveillance in Osaka, Japan.</title>
        <authorList>
            <person name="Abe R."/>
            <person name="Akeda Y."/>
            <person name="Sugawara Y."/>
            <person name="Yamamoto N."/>
            <person name="Tomono K."/>
            <person name="Takeuchi D."/>
            <person name="Kawahara R."/>
            <person name="Hamada S."/>
        </authorList>
    </citation>
    <scope>NUCLEOTIDE SEQUENCE [LARGE SCALE GENOMIC DNA]</scope>
    <source>
        <strain evidence="1 2">E300</strain>
    </source>
</reference>
<evidence type="ECO:0000313" key="2">
    <source>
        <dbReference type="Proteomes" id="UP000467488"/>
    </source>
</evidence>
<evidence type="ECO:0000313" key="1">
    <source>
        <dbReference type="EMBL" id="BBU83150.1"/>
    </source>
</evidence>
<organism evidence="1 2">
    <name type="scientific">Escherichia coli</name>
    <dbReference type="NCBI Taxonomy" id="562"/>
    <lineage>
        <taxon>Bacteria</taxon>
        <taxon>Pseudomonadati</taxon>
        <taxon>Pseudomonadota</taxon>
        <taxon>Gammaproteobacteria</taxon>
        <taxon>Enterobacterales</taxon>
        <taxon>Enterobacteriaceae</taxon>
        <taxon>Escherichia</taxon>
    </lineage>
</organism>
<evidence type="ECO:0008006" key="3">
    <source>
        <dbReference type="Google" id="ProtNLM"/>
    </source>
</evidence>
<gene>
    <name evidence="1" type="ORF">EIMP300_45500</name>
</gene>